<dbReference type="RefSeq" id="WP_012992561.1">
    <property type="nucleotide sequence ID" value="NC_013894.1"/>
</dbReference>
<sequence>MGIPVTLLLEDHPFALAYRMVEEGRLDPWDVDIAKLAQAYLEEIRKMELLDLRVPARAIAAASFLLRKQVEILFPEPKRLRERKRSYTLEEIVEEFQKEEGITEELPAIPPSEPIPKRRYQRRAPKRKESSYPPLHVSKMEDAMEELRALFMRGIVGFMLSHVIRGRNPVPYLMALMVLYQDGIVDIRQEPPYEDMEVIFHHEESDS</sequence>
<dbReference type="AlphaFoldDB" id="D3SN25"/>
<dbReference type="Gene3D" id="6.10.250.2410">
    <property type="match status" value="1"/>
</dbReference>
<evidence type="ECO:0000313" key="4">
    <source>
        <dbReference type="Proteomes" id="UP000002043"/>
    </source>
</evidence>
<feature type="region of interest" description="Disordered" evidence="2">
    <location>
        <begin position="103"/>
        <end position="135"/>
    </location>
</feature>
<reference evidence="4" key="1">
    <citation type="journal article" date="2010" name="Stand. Genomic Sci.">
        <title>Complete genome sequence of Thermocrinis albus type strain (HI 11/12T).</title>
        <authorList>
            <person name="Wirth R."/>
            <person name="Sikorski J."/>
            <person name="Brambilla E."/>
            <person name="Misra M."/>
            <person name="Lapidus A."/>
            <person name="Copeland A."/>
            <person name="Nolan M."/>
            <person name="Lucas S."/>
            <person name="Chen F."/>
            <person name="Tice H."/>
            <person name="Cheng J.F."/>
            <person name="Han C."/>
            <person name="Detter J.C."/>
            <person name="Tapia R."/>
            <person name="Bruce D."/>
            <person name="Goodwin L."/>
            <person name="Pitluck S."/>
            <person name="Pati A."/>
            <person name="Anderson I."/>
            <person name="Ivanova N."/>
            <person name="Mavromatis K."/>
            <person name="Mikhailova N."/>
            <person name="Chen A."/>
            <person name="Palaniappan K."/>
            <person name="Bilek Y."/>
            <person name="Hader T."/>
            <person name="Land M."/>
            <person name="Hauser L."/>
            <person name="Chang Y.J."/>
            <person name="Jeffries C.D."/>
            <person name="Tindall B.J."/>
            <person name="Rohde M."/>
            <person name="Goker M."/>
            <person name="Bristow J."/>
            <person name="Eisen J.A."/>
            <person name="Markowitz V."/>
            <person name="Hugenholtz P."/>
            <person name="Kyrpides N.C."/>
            <person name="Klenk H.P."/>
        </authorList>
    </citation>
    <scope>NUCLEOTIDE SEQUENCE [LARGE SCALE GENOMIC DNA]</scope>
    <source>
        <strain evidence="4">DSM 14484 / JCM 11386 / HI 11/12</strain>
    </source>
</reference>
<gene>
    <name evidence="3" type="ordered locus">Thal_1526</name>
</gene>
<dbReference type="PANTHER" id="PTHR33969:SF2">
    <property type="entry name" value="SEGREGATION AND CONDENSATION PROTEIN A"/>
    <property type="match status" value="1"/>
</dbReference>
<dbReference type="KEGG" id="tal:Thal_1526"/>
<dbReference type="HOGENOM" id="CLU_070251_1_1_0"/>
<name>D3SN25_THEAH</name>
<proteinExistence type="predicted"/>
<evidence type="ECO:0000256" key="1">
    <source>
        <dbReference type="ARBA" id="ARBA00044777"/>
    </source>
</evidence>
<dbReference type="Proteomes" id="UP000002043">
    <property type="component" value="Chromosome"/>
</dbReference>
<dbReference type="STRING" id="638303.Thal_1526"/>
<dbReference type="EMBL" id="CP001931">
    <property type="protein sequence ID" value="ADC90155.1"/>
    <property type="molecule type" value="Genomic_DNA"/>
</dbReference>
<accession>D3SN25</accession>
<evidence type="ECO:0000313" key="3">
    <source>
        <dbReference type="EMBL" id="ADC90155.1"/>
    </source>
</evidence>
<keyword evidence="4" id="KW-1185">Reference proteome</keyword>
<feature type="compositionally biased region" description="Basic residues" evidence="2">
    <location>
        <begin position="117"/>
        <end position="126"/>
    </location>
</feature>
<dbReference type="InterPro" id="IPR003768">
    <property type="entry name" value="ScpA"/>
</dbReference>
<evidence type="ECO:0000256" key="2">
    <source>
        <dbReference type="SAM" id="MobiDB-lite"/>
    </source>
</evidence>
<organism evidence="3 4">
    <name type="scientific">Thermocrinis albus (strain DSM 14484 / JCM 11386 / HI 11/12)</name>
    <dbReference type="NCBI Taxonomy" id="638303"/>
    <lineage>
        <taxon>Bacteria</taxon>
        <taxon>Pseudomonadati</taxon>
        <taxon>Aquificota</taxon>
        <taxon>Aquificia</taxon>
        <taxon>Aquificales</taxon>
        <taxon>Aquificaceae</taxon>
        <taxon>Thermocrinis</taxon>
    </lineage>
</organism>
<protein>
    <recommendedName>
        <fullName evidence="1">Segregation and condensation protein A</fullName>
    </recommendedName>
</protein>
<dbReference type="PANTHER" id="PTHR33969">
    <property type="entry name" value="SEGREGATION AND CONDENSATION PROTEIN A"/>
    <property type="match status" value="1"/>
</dbReference>
<dbReference type="eggNOG" id="COG1354">
    <property type="taxonomic scope" value="Bacteria"/>
</dbReference>